<evidence type="ECO:0000256" key="1">
    <source>
        <dbReference type="ARBA" id="ARBA00022669"/>
    </source>
</evidence>
<gene>
    <name evidence="9" type="ORF">FAGAP_6239</name>
</gene>
<dbReference type="SMART" id="SM00257">
    <property type="entry name" value="LysM"/>
    <property type="match status" value="3"/>
</dbReference>
<feature type="domain" description="LysM" evidence="8">
    <location>
        <begin position="260"/>
        <end position="308"/>
    </location>
</feature>
<dbReference type="Proteomes" id="UP000737391">
    <property type="component" value="Unassembled WGS sequence"/>
</dbReference>
<feature type="domain" description="LysM" evidence="8">
    <location>
        <begin position="210"/>
        <end position="255"/>
    </location>
</feature>
<organism evidence="9 10">
    <name type="scientific">Fusarium agapanthi</name>
    <dbReference type="NCBI Taxonomy" id="1803897"/>
    <lineage>
        <taxon>Eukaryota</taxon>
        <taxon>Fungi</taxon>
        <taxon>Dikarya</taxon>
        <taxon>Ascomycota</taxon>
        <taxon>Pezizomycotina</taxon>
        <taxon>Sordariomycetes</taxon>
        <taxon>Hypocreomycetidae</taxon>
        <taxon>Hypocreales</taxon>
        <taxon>Nectriaceae</taxon>
        <taxon>Fusarium</taxon>
        <taxon>Fusarium fujikuroi species complex</taxon>
    </lineage>
</organism>
<evidence type="ECO:0000313" key="10">
    <source>
        <dbReference type="Proteomes" id="UP000737391"/>
    </source>
</evidence>
<accession>A0A9P5B8J6</accession>
<dbReference type="Pfam" id="PF01476">
    <property type="entry name" value="LysM"/>
    <property type="match status" value="2"/>
</dbReference>
<reference evidence="9" key="1">
    <citation type="submission" date="2020-01" db="EMBL/GenBank/DDBJ databases">
        <title>Identification and distribution of gene clusters putatively required for synthesis of sphingolipid metabolism inhibitors in phylogenetically diverse species of the filamentous fungus Fusarium.</title>
        <authorList>
            <person name="Kim H.-S."/>
            <person name="Busman M."/>
            <person name="Brown D.W."/>
            <person name="Divon H."/>
            <person name="Uhlig S."/>
            <person name="Proctor R.H."/>
        </authorList>
    </citation>
    <scope>NUCLEOTIDE SEQUENCE</scope>
    <source>
        <strain evidence="9">NRRL 31653</strain>
    </source>
</reference>
<dbReference type="OrthoDB" id="5985073at2759"/>
<feature type="signal peptide" evidence="6">
    <location>
        <begin position="1"/>
        <end position="21"/>
    </location>
</feature>
<dbReference type="InterPro" id="IPR011009">
    <property type="entry name" value="Kinase-like_dom_sf"/>
</dbReference>
<sequence length="1038" mass="114725">MRRLWLLSALIAWVRFTSVYGEGLFSLGEIDGSILNGASDACVAAINTKVSCPFIIGQLHFDSDMALDATEIKELCQGSCLASLAELRDTVKTTCGSEVTYDGPVDGALWKASYLMEKAIYYVERACLRKGNGQYCNTWFQSAPADASLCDECYKFVLWHNAQSPLSEDTSDQKAIYTSASSSCGYKKQPTQTYQPLLVSSPMATTSCSSEYTIKSGDTFLSVSKSQKVSTHDLATANRLDSLVSDFPSSGKLCIRNQCDVYVVKNGDTCESIQSDNSLSRAKLRSWNPFINGYCDSISSYVNQTICITNPLGDYKVPENEDSAGFDTPAAVPDNIAPDTKTNCGLFHNVTAGDDCGTIGLKYSISLDDLIFLNPMIWQNCTNLWLRTSYCVAPVGDFADYPGYGPEEDEWTIEPQESTEVPYWEKFPRDGPYVPLANGTREDCWEYLWWNETYAGSPIPCLDAALGYELDLEQFFLWNPSLDQNEPDAVSPTYDFPCTISPFVSYCMQLASPTPVPKTPRVPPSPRAAGEIANCTRWFMGYFDCASQLSHSRMTMEKMYRYNPSLKEDCSGYTLGTFYCHETLEDLYGYDEDPSPTTSSAPTSTTRSSSKTSSSATQPTNVSTDGTCGGTKGKTCLDSAFGDCCSSSGYCGDSSPYCGGGCQSKFGKCDAGSEKISPDGTCGGDKGYTSSNTSRHSGTVNNTIALIEPPDYGSDCTQQANSGDNLPDGYWASNCPTDRPARSPSAMADRDWGHQFWTDGEEDDDPDASWREESQAFNCFKTSYAYNMIGEEHPRIVPILGQDAWTGLPILPKPSGGSLENFLERHGDQLYAARSDVSSPPTRIKPEFLPLAYQWSLQLISALSFIHSHNIAYGELLDTNCWLSKPSLSIALAGFLGSDFSDSASGRNLSGIFFSGYEFSPASLPFERAISIPSAQTDMFMFGRLVYKIMTSYIPGYGIGRDWVETQRLMREQDWLPDLEDEFMGEILHKCWKFEFEEIEELQSEVQSFVQSRGWTIRGDELEDLDVNSIRRQLEVRE</sequence>
<dbReference type="InterPro" id="IPR018392">
    <property type="entry name" value="LysM"/>
</dbReference>
<dbReference type="Gene3D" id="3.10.350.10">
    <property type="entry name" value="LysM domain"/>
    <property type="match status" value="2"/>
</dbReference>
<dbReference type="Gene3D" id="1.10.510.10">
    <property type="entry name" value="Transferase(Phosphotransferase) domain 1"/>
    <property type="match status" value="1"/>
</dbReference>
<keyword evidence="10" id="KW-1185">Reference proteome</keyword>
<feature type="chain" id="PRO_5040365382" evidence="6">
    <location>
        <begin position="22"/>
        <end position="1038"/>
    </location>
</feature>
<dbReference type="CDD" id="cd11618">
    <property type="entry name" value="ChtBD1_1"/>
    <property type="match status" value="1"/>
</dbReference>
<evidence type="ECO:0000256" key="6">
    <source>
        <dbReference type="SAM" id="SignalP"/>
    </source>
</evidence>
<dbReference type="InterPro" id="IPR036779">
    <property type="entry name" value="LysM_dom_sf"/>
</dbReference>
<dbReference type="SUPFAM" id="SSF54106">
    <property type="entry name" value="LysM domain"/>
    <property type="match status" value="2"/>
</dbReference>
<name>A0A9P5B8J6_9HYPO</name>
<evidence type="ECO:0000256" key="5">
    <source>
        <dbReference type="SAM" id="MobiDB-lite"/>
    </source>
</evidence>
<keyword evidence="4" id="KW-1015">Disulfide bond</keyword>
<evidence type="ECO:0000259" key="7">
    <source>
        <dbReference type="PROSITE" id="PS50941"/>
    </source>
</evidence>
<dbReference type="Gene3D" id="3.30.60.10">
    <property type="entry name" value="Endochitinase-like"/>
    <property type="match status" value="1"/>
</dbReference>
<dbReference type="InterPro" id="IPR001002">
    <property type="entry name" value="Chitin-bd_1"/>
</dbReference>
<dbReference type="PANTHER" id="PTHR34997:SF21">
    <property type="entry name" value="LYSM DOMAIN-CONTAINING PROTEIN"/>
    <property type="match status" value="1"/>
</dbReference>
<evidence type="ECO:0000259" key="8">
    <source>
        <dbReference type="PROSITE" id="PS51782"/>
    </source>
</evidence>
<dbReference type="InterPro" id="IPR052210">
    <property type="entry name" value="LysM1-like"/>
</dbReference>
<dbReference type="EMBL" id="LUFC02000417">
    <property type="protein sequence ID" value="KAF4497595.1"/>
    <property type="molecule type" value="Genomic_DNA"/>
</dbReference>
<evidence type="ECO:0000256" key="2">
    <source>
        <dbReference type="ARBA" id="ARBA00023026"/>
    </source>
</evidence>
<evidence type="ECO:0000313" key="9">
    <source>
        <dbReference type="EMBL" id="KAF4497595.1"/>
    </source>
</evidence>
<dbReference type="SUPFAM" id="SSF56112">
    <property type="entry name" value="Protein kinase-like (PK-like)"/>
    <property type="match status" value="1"/>
</dbReference>
<keyword evidence="6" id="KW-0732">Signal</keyword>
<dbReference type="PROSITE" id="PS51782">
    <property type="entry name" value="LYSM"/>
    <property type="match status" value="3"/>
</dbReference>
<dbReference type="SUPFAM" id="SSF57016">
    <property type="entry name" value="Plant lectins/antimicrobial peptides"/>
    <property type="match status" value="1"/>
</dbReference>
<dbReference type="PANTHER" id="PTHR34997">
    <property type="entry name" value="AM15"/>
    <property type="match status" value="1"/>
</dbReference>
<evidence type="ECO:0000256" key="4">
    <source>
        <dbReference type="PROSITE-ProRule" id="PRU00261"/>
    </source>
</evidence>
<dbReference type="InterPro" id="IPR036861">
    <property type="entry name" value="Endochitinase-like_sf"/>
</dbReference>
<dbReference type="AlphaFoldDB" id="A0A9P5B8J6"/>
<comment type="caution">
    <text evidence="4">Lacks conserved residue(s) required for the propagation of feature annotation.</text>
</comment>
<keyword evidence="2" id="KW-0843">Virulence</keyword>
<dbReference type="GO" id="GO:0008061">
    <property type="term" value="F:chitin binding"/>
    <property type="evidence" value="ECO:0007669"/>
    <property type="project" value="UniProtKB-UniRule"/>
</dbReference>
<protein>
    <submittedName>
        <fullName evidence="9">Muramidase</fullName>
    </submittedName>
</protein>
<proteinExistence type="inferred from homology"/>
<feature type="domain" description="LysM" evidence="8">
    <location>
        <begin position="346"/>
        <end position="392"/>
    </location>
</feature>
<keyword evidence="1 4" id="KW-0147">Chitin-binding</keyword>
<feature type="domain" description="Chitin-binding type-1" evidence="7">
    <location>
        <begin position="625"/>
        <end position="671"/>
    </location>
</feature>
<feature type="compositionally biased region" description="Low complexity" evidence="5">
    <location>
        <begin position="595"/>
        <end position="626"/>
    </location>
</feature>
<dbReference type="PROSITE" id="PS50941">
    <property type="entry name" value="CHIT_BIND_I_2"/>
    <property type="match status" value="1"/>
</dbReference>
<feature type="disulfide bond" evidence="4">
    <location>
        <begin position="644"/>
        <end position="658"/>
    </location>
</feature>
<comment type="similarity">
    <text evidence="3">Belongs to the secreted LysM effector family.</text>
</comment>
<evidence type="ECO:0000256" key="3">
    <source>
        <dbReference type="ARBA" id="ARBA00044955"/>
    </source>
</evidence>
<comment type="caution">
    <text evidence="9">The sequence shown here is derived from an EMBL/GenBank/DDBJ whole genome shotgun (WGS) entry which is preliminary data.</text>
</comment>
<dbReference type="CDD" id="cd00118">
    <property type="entry name" value="LysM"/>
    <property type="match status" value="3"/>
</dbReference>
<feature type="region of interest" description="Disordered" evidence="5">
    <location>
        <begin position="591"/>
        <end position="627"/>
    </location>
</feature>